<feature type="transmembrane region" description="Helical" evidence="6">
    <location>
        <begin position="68"/>
        <end position="85"/>
    </location>
</feature>
<feature type="transmembrane region" description="Helical" evidence="6">
    <location>
        <begin position="91"/>
        <end position="114"/>
    </location>
</feature>
<protein>
    <submittedName>
        <fullName evidence="8">DMT family transporter</fullName>
    </submittedName>
</protein>
<feature type="transmembrane region" description="Helical" evidence="6">
    <location>
        <begin position="126"/>
        <end position="144"/>
    </location>
</feature>
<evidence type="ECO:0000256" key="6">
    <source>
        <dbReference type="SAM" id="Phobius"/>
    </source>
</evidence>
<organism evidence="8 9">
    <name type="scientific">Levilactobacillus namurensis</name>
    <dbReference type="NCBI Taxonomy" id="380393"/>
    <lineage>
        <taxon>Bacteria</taxon>
        <taxon>Bacillati</taxon>
        <taxon>Bacillota</taxon>
        <taxon>Bacilli</taxon>
        <taxon>Lactobacillales</taxon>
        <taxon>Lactobacillaceae</taxon>
        <taxon>Levilactobacillus</taxon>
    </lineage>
</organism>
<feature type="transmembrane region" description="Helical" evidence="6">
    <location>
        <begin position="214"/>
        <end position="234"/>
    </location>
</feature>
<evidence type="ECO:0000313" key="9">
    <source>
        <dbReference type="Proteomes" id="UP001254075"/>
    </source>
</evidence>
<accession>A0AAW8W4M8</accession>
<evidence type="ECO:0000259" key="7">
    <source>
        <dbReference type="Pfam" id="PF00892"/>
    </source>
</evidence>
<evidence type="ECO:0000256" key="4">
    <source>
        <dbReference type="ARBA" id="ARBA00022989"/>
    </source>
</evidence>
<feature type="transmembrane region" description="Helical" evidence="6">
    <location>
        <begin position="12"/>
        <end position="30"/>
    </location>
</feature>
<dbReference type="GO" id="GO:0016020">
    <property type="term" value="C:membrane"/>
    <property type="evidence" value="ECO:0007669"/>
    <property type="project" value="UniProtKB-SubCell"/>
</dbReference>
<proteinExistence type="inferred from homology"/>
<dbReference type="InterPro" id="IPR050638">
    <property type="entry name" value="AA-Vitamin_Transporters"/>
</dbReference>
<comment type="caution">
    <text evidence="8">The sequence shown here is derived from an EMBL/GenBank/DDBJ whole genome shotgun (WGS) entry which is preliminary data.</text>
</comment>
<feature type="transmembrane region" description="Helical" evidence="6">
    <location>
        <begin position="246"/>
        <end position="263"/>
    </location>
</feature>
<feature type="transmembrane region" description="Helical" evidence="6">
    <location>
        <begin position="269"/>
        <end position="288"/>
    </location>
</feature>
<feature type="transmembrane region" description="Helical" evidence="6">
    <location>
        <begin position="182"/>
        <end position="202"/>
    </location>
</feature>
<feature type="transmembrane region" description="Helical" evidence="6">
    <location>
        <begin position="150"/>
        <end position="170"/>
    </location>
</feature>
<name>A0AAW8W4M8_9LACO</name>
<evidence type="ECO:0000256" key="1">
    <source>
        <dbReference type="ARBA" id="ARBA00004127"/>
    </source>
</evidence>
<keyword evidence="5 6" id="KW-0472">Membrane</keyword>
<evidence type="ECO:0000313" key="8">
    <source>
        <dbReference type="EMBL" id="MDT7013734.1"/>
    </source>
</evidence>
<keyword evidence="3 6" id="KW-0812">Transmembrane</keyword>
<dbReference type="InterPro" id="IPR037185">
    <property type="entry name" value="EmrE-like"/>
</dbReference>
<dbReference type="AlphaFoldDB" id="A0AAW8W4M8"/>
<reference evidence="8" key="1">
    <citation type="submission" date="2023-08" db="EMBL/GenBank/DDBJ databases">
        <authorList>
            <person name="Page C.A."/>
            <person name="Perez-Diaz I.M."/>
        </authorList>
    </citation>
    <scope>NUCLEOTIDE SEQUENCE</scope>
    <source>
        <strain evidence="8">3.8.38</strain>
    </source>
</reference>
<evidence type="ECO:0000256" key="5">
    <source>
        <dbReference type="ARBA" id="ARBA00023136"/>
    </source>
</evidence>
<dbReference type="Proteomes" id="UP001254075">
    <property type="component" value="Unassembled WGS sequence"/>
</dbReference>
<keyword evidence="4 6" id="KW-1133">Transmembrane helix</keyword>
<evidence type="ECO:0000256" key="3">
    <source>
        <dbReference type="ARBA" id="ARBA00022692"/>
    </source>
</evidence>
<feature type="domain" description="EamA" evidence="7">
    <location>
        <begin position="12"/>
        <end position="140"/>
    </location>
</feature>
<dbReference type="InterPro" id="IPR000620">
    <property type="entry name" value="EamA_dom"/>
</dbReference>
<dbReference type="Pfam" id="PF00892">
    <property type="entry name" value="EamA"/>
    <property type="match status" value="2"/>
</dbReference>
<feature type="transmembrane region" description="Helical" evidence="6">
    <location>
        <begin position="36"/>
        <end position="56"/>
    </location>
</feature>
<dbReference type="PANTHER" id="PTHR32322">
    <property type="entry name" value="INNER MEMBRANE TRANSPORTER"/>
    <property type="match status" value="1"/>
</dbReference>
<dbReference type="RefSeq" id="WP_313844772.1">
    <property type="nucleotide sequence ID" value="NZ_JAVLAM010000001.1"/>
</dbReference>
<dbReference type="EMBL" id="JAVLAM010000001">
    <property type="protein sequence ID" value="MDT7013734.1"/>
    <property type="molecule type" value="Genomic_DNA"/>
</dbReference>
<comment type="similarity">
    <text evidence="2">Belongs to the EamA transporter family.</text>
</comment>
<comment type="subcellular location">
    <subcellularLocation>
        <location evidence="1">Endomembrane system</location>
        <topology evidence="1">Multi-pass membrane protein</topology>
    </subcellularLocation>
</comment>
<sequence>MKKTRVLGSVELVSAAAIWGGMFVVVKAIVTEIPPIQLVWLRYLVGAVVLLGMAWVRRIQWHWDWSNLMLIGLAGVVGDTLSIVAQETGTWLSSAQLGSVVTTATPAFMMLFSWPLLQQRPKWHHWVSLGLASLGVWVIVGHQFPSRHFILGVLCLLVAALTWALMSVLLQLISPEYDGLQVTFLATVVALVCLTPVVGIQHRVLQTVAWGSPHVFLSIFYLGAVSTALAFFLWNQGLRHFNSPASGIFFLIQPIVGSLLGWWCLQEPLSGGFFVGLGLILLSVLVTYRFG</sequence>
<dbReference type="PANTHER" id="PTHR32322:SF2">
    <property type="entry name" value="EAMA DOMAIN-CONTAINING PROTEIN"/>
    <property type="match status" value="1"/>
</dbReference>
<gene>
    <name evidence="8" type="ORF">RI532_04740</name>
</gene>
<feature type="domain" description="EamA" evidence="7">
    <location>
        <begin position="151"/>
        <end position="288"/>
    </location>
</feature>
<evidence type="ECO:0000256" key="2">
    <source>
        <dbReference type="ARBA" id="ARBA00007362"/>
    </source>
</evidence>
<dbReference type="SUPFAM" id="SSF103481">
    <property type="entry name" value="Multidrug resistance efflux transporter EmrE"/>
    <property type="match status" value="2"/>
</dbReference>